<name>A0AB34IJS0_PRYPA</name>
<organism evidence="2 3">
    <name type="scientific">Prymnesium parvum</name>
    <name type="common">Toxic golden alga</name>
    <dbReference type="NCBI Taxonomy" id="97485"/>
    <lineage>
        <taxon>Eukaryota</taxon>
        <taxon>Haptista</taxon>
        <taxon>Haptophyta</taxon>
        <taxon>Prymnesiophyceae</taxon>
        <taxon>Prymnesiales</taxon>
        <taxon>Prymnesiaceae</taxon>
        <taxon>Prymnesium</taxon>
    </lineage>
</organism>
<sequence>MEEELEHAAQHLSLEPPRPADEAVGESIALRREGDRRARAAEPRAVRRHLAADAPHGVRRQPRRREGGQPVGESAQQLERRREPRAAAPRALLPLLVASASLLRAAALPLPPHLDDPIAQHRQRGADPLLLLLPLPLAPLRHRAEQLAERVQQVVTQSVCHQLQQPRRRGGEARVEAWRRVVRGGEEAEELEERGRVGGRVEQPREARQRGGERRAERGVGGEVGEGADAQLEEARRVERGRGEDAVEQRDQVVGAHEPAASQRGGGGEGGRGEER</sequence>
<proteinExistence type="predicted"/>
<feature type="region of interest" description="Disordered" evidence="1">
    <location>
        <begin position="188"/>
        <end position="276"/>
    </location>
</feature>
<dbReference type="Proteomes" id="UP001515480">
    <property type="component" value="Unassembled WGS sequence"/>
</dbReference>
<evidence type="ECO:0000256" key="1">
    <source>
        <dbReference type="SAM" id="MobiDB-lite"/>
    </source>
</evidence>
<feature type="compositionally biased region" description="Basic and acidic residues" evidence="1">
    <location>
        <begin position="233"/>
        <end position="251"/>
    </location>
</feature>
<gene>
    <name evidence="2" type="ORF">AB1Y20_012847</name>
</gene>
<reference evidence="2 3" key="1">
    <citation type="journal article" date="2024" name="Science">
        <title>Giant polyketide synthase enzymes in the biosynthesis of giant marine polyether toxins.</title>
        <authorList>
            <person name="Fallon T.R."/>
            <person name="Shende V.V."/>
            <person name="Wierzbicki I.H."/>
            <person name="Pendleton A.L."/>
            <person name="Watervoot N.F."/>
            <person name="Auber R.P."/>
            <person name="Gonzalez D.J."/>
            <person name="Wisecaver J.H."/>
            <person name="Moore B.S."/>
        </authorList>
    </citation>
    <scope>NUCLEOTIDE SEQUENCE [LARGE SCALE GENOMIC DNA]</scope>
    <source>
        <strain evidence="2 3">12B1</strain>
    </source>
</reference>
<accession>A0AB34IJS0</accession>
<comment type="caution">
    <text evidence="2">The sequence shown here is derived from an EMBL/GenBank/DDBJ whole genome shotgun (WGS) entry which is preliminary data.</text>
</comment>
<dbReference type="EMBL" id="JBGBPQ010000024">
    <property type="protein sequence ID" value="KAL1500178.1"/>
    <property type="molecule type" value="Genomic_DNA"/>
</dbReference>
<dbReference type="AlphaFoldDB" id="A0AB34IJS0"/>
<feature type="compositionally biased region" description="Basic and acidic residues" evidence="1">
    <location>
        <begin position="29"/>
        <end position="45"/>
    </location>
</feature>
<evidence type="ECO:0000313" key="3">
    <source>
        <dbReference type="Proteomes" id="UP001515480"/>
    </source>
</evidence>
<feature type="compositionally biased region" description="Basic and acidic residues" evidence="1">
    <location>
        <begin position="202"/>
        <end position="220"/>
    </location>
</feature>
<feature type="region of interest" description="Disordered" evidence="1">
    <location>
        <begin position="1"/>
        <end position="85"/>
    </location>
</feature>
<keyword evidence="3" id="KW-1185">Reference proteome</keyword>
<protein>
    <submittedName>
        <fullName evidence="2">Uncharacterized protein</fullName>
    </submittedName>
</protein>
<evidence type="ECO:0000313" key="2">
    <source>
        <dbReference type="EMBL" id="KAL1500178.1"/>
    </source>
</evidence>